<dbReference type="AlphaFoldDB" id="A0A6B2LGR7"/>
<dbReference type="CDD" id="cd01657">
    <property type="entry name" value="Ribosomal_L7_archeal_euk"/>
    <property type="match status" value="1"/>
</dbReference>
<name>A0A6B2LGR7_9EUKA</name>
<dbReference type="InterPro" id="IPR035808">
    <property type="entry name" value="Ribosomal_uL30_euk_arc"/>
</dbReference>
<dbReference type="InterPro" id="IPR039699">
    <property type="entry name" value="Ribosomal_uL30"/>
</dbReference>
<dbReference type="PANTHER" id="PTHR11524">
    <property type="entry name" value="60S RIBOSOMAL PROTEIN L7"/>
    <property type="match status" value="1"/>
</dbReference>
<feature type="compositionally biased region" description="Basic residues" evidence="4">
    <location>
        <begin position="17"/>
        <end position="30"/>
    </location>
</feature>
<keyword evidence="3" id="KW-0687">Ribonucleoprotein</keyword>
<dbReference type="GO" id="GO:0022625">
    <property type="term" value="C:cytosolic large ribosomal subunit"/>
    <property type="evidence" value="ECO:0007669"/>
    <property type="project" value="TreeGrafter"/>
</dbReference>
<dbReference type="EMBL" id="GIBP01007022">
    <property type="protein sequence ID" value="NDV35991.1"/>
    <property type="molecule type" value="Transcribed_RNA"/>
</dbReference>
<dbReference type="GO" id="GO:0000463">
    <property type="term" value="P:maturation of LSU-rRNA from tricistronic rRNA transcript (SSU-rRNA, 5.8S rRNA, LSU-rRNA)"/>
    <property type="evidence" value="ECO:0007669"/>
    <property type="project" value="TreeGrafter"/>
</dbReference>
<feature type="region of interest" description="Disordered" evidence="4">
    <location>
        <begin position="1"/>
        <end position="30"/>
    </location>
</feature>
<evidence type="ECO:0000259" key="5">
    <source>
        <dbReference type="Pfam" id="PF00327"/>
    </source>
</evidence>
<evidence type="ECO:0000256" key="3">
    <source>
        <dbReference type="ARBA" id="ARBA00023274"/>
    </source>
</evidence>
<feature type="domain" description="Large ribosomal subunit protein uL30-like ferredoxin-like fold" evidence="5">
    <location>
        <begin position="78"/>
        <end position="125"/>
    </location>
</feature>
<dbReference type="Gene3D" id="3.30.1390.20">
    <property type="entry name" value="Ribosomal protein L30, ferredoxin-like fold domain"/>
    <property type="match status" value="1"/>
</dbReference>
<dbReference type="InterPro" id="IPR036919">
    <property type="entry name" value="Ribo_uL30_ferredoxin-like_sf"/>
</dbReference>
<dbReference type="GO" id="GO:0003723">
    <property type="term" value="F:RNA binding"/>
    <property type="evidence" value="ECO:0007669"/>
    <property type="project" value="TreeGrafter"/>
</dbReference>
<comment type="similarity">
    <text evidence="1">Belongs to the universal ribosomal protein uL30 family.</text>
</comment>
<evidence type="ECO:0000256" key="4">
    <source>
        <dbReference type="SAM" id="MobiDB-lite"/>
    </source>
</evidence>
<evidence type="ECO:0000313" key="6">
    <source>
        <dbReference type="EMBL" id="NDV35991.1"/>
    </source>
</evidence>
<dbReference type="FunFam" id="3.30.1390.20:FF:000004">
    <property type="entry name" value="60S ribosomal protein L7"/>
    <property type="match status" value="1"/>
</dbReference>
<keyword evidence="2" id="KW-0689">Ribosomal protein</keyword>
<evidence type="ECO:0000256" key="1">
    <source>
        <dbReference type="ARBA" id="ARBA00007594"/>
    </source>
</evidence>
<dbReference type="SUPFAM" id="SSF55129">
    <property type="entry name" value="Ribosomal protein L30p/L7e"/>
    <property type="match status" value="1"/>
</dbReference>
<dbReference type="PANTHER" id="PTHR11524:SF16">
    <property type="entry name" value="LARGE RIBOSOMAL SUBUNIT PROTEIN UL30"/>
    <property type="match status" value="1"/>
</dbReference>
<dbReference type="GO" id="GO:0003735">
    <property type="term" value="F:structural constituent of ribosome"/>
    <property type="evidence" value="ECO:0007669"/>
    <property type="project" value="TreeGrafter"/>
</dbReference>
<dbReference type="Pfam" id="PF00327">
    <property type="entry name" value="Ribosomal_L30"/>
    <property type="match status" value="1"/>
</dbReference>
<proteinExistence type="inferred from homology"/>
<organism evidence="6">
    <name type="scientific">Arcella intermedia</name>
    <dbReference type="NCBI Taxonomy" id="1963864"/>
    <lineage>
        <taxon>Eukaryota</taxon>
        <taxon>Amoebozoa</taxon>
        <taxon>Tubulinea</taxon>
        <taxon>Elardia</taxon>
        <taxon>Arcellinida</taxon>
        <taxon>Sphaerothecina</taxon>
        <taxon>Arcellidae</taxon>
        <taxon>Arcella</taxon>
    </lineage>
</organism>
<protein>
    <recommendedName>
        <fullName evidence="5">Large ribosomal subunit protein uL30-like ferredoxin-like fold domain-containing protein</fullName>
    </recommendedName>
</protein>
<reference evidence="6" key="1">
    <citation type="journal article" date="2020" name="J. Eukaryot. Microbiol.">
        <title>De novo Sequencing, Assembly and Annotation of the Transcriptome for the Free-Living Testate Amoeba Arcella intermedia.</title>
        <authorList>
            <person name="Ribeiro G.M."/>
            <person name="Porfirio-Sousa A.L."/>
            <person name="Maurer-Alcala X.X."/>
            <person name="Katz L.A."/>
            <person name="Lahr D.J.G."/>
        </authorList>
    </citation>
    <scope>NUCLEOTIDE SEQUENCE</scope>
</reference>
<dbReference type="InterPro" id="IPR016082">
    <property type="entry name" value="Ribosomal_uL30_ferredoxin-like"/>
</dbReference>
<accession>A0A6B2LGR7</accession>
<sequence length="235" mass="27472">MRKKKSLTRMENERKEKRDKKKLEKRKLPKPMKFVSAEKIVKASRQRSAQSIRIKRTQIKYKYLLEKPAEENKLVVAVRIRGFYGQTTMIKKILHELRLTTVRSAVFLKMTKRVMYLLKLVEPFVTYGTPTLRVVRDLITKRAYINLPGQQQRSPLNDNATIEKHLGELNIVCVEDIVNEIWNCGPAFEQVNKFLEPFKVILPPEGYKNKRDTYAEGGDSGDRGEKINDLLQRIL</sequence>
<evidence type="ECO:0000256" key="2">
    <source>
        <dbReference type="ARBA" id="ARBA00022980"/>
    </source>
</evidence>